<accession>A0A0C2ILB1</accession>
<dbReference type="PATRIC" id="fig|226910.6.peg.504"/>
<reference evidence="1 2" key="1">
    <citation type="submission" date="2015-01" db="EMBL/GenBank/DDBJ databases">
        <title>Complete genome of Pseudomonas batumici UCM B-321 producer of the batumin antibiotic with strong antistaphilococcal and potential anticancer activity.</title>
        <authorList>
            <person name="Klochko V.V."/>
            <person name="Zelena L.B."/>
            <person name="Elena K.A."/>
            <person name="Reva O.N."/>
        </authorList>
    </citation>
    <scope>NUCLEOTIDE SEQUENCE [LARGE SCALE GENOMIC DNA]</scope>
    <source>
        <strain evidence="1 2">UCM B-321</strain>
    </source>
</reference>
<sequence>MPGVGFDLRVQSLHHALRRGRGHPCWGLHIILSSGIINPNHGIGMPLSKARACGRIHRGLPPVGRCLAIRPVFKSAR</sequence>
<dbReference type="Proteomes" id="UP000031535">
    <property type="component" value="Unassembled WGS sequence"/>
</dbReference>
<dbReference type="AlphaFoldDB" id="A0A0C2ILB1"/>
<gene>
    <name evidence="1" type="ORF">UCMB321_0506</name>
</gene>
<proteinExistence type="predicted"/>
<protein>
    <submittedName>
        <fullName evidence="1">Uncharacterized protein</fullName>
    </submittedName>
</protein>
<name>A0A0C2ILB1_9PSED</name>
<organism evidence="1 2">
    <name type="scientific">Pseudomonas batumici</name>
    <dbReference type="NCBI Taxonomy" id="226910"/>
    <lineage>
        <taxon>Bacteria</taxon>
        <taxon>Pseudomonadati</taxon>
        <taxon>Pseudomonadota</taxon>
        <taxon>Gammaproteobacteria</taxon>
        <taxon>Pseudomonadales</taxon>
        <taxon>Pseudomonadaceae</taxon>
        <taxon>Pseudomonas</taxon>
    </lineage>
</organism>
<dbReference type="EMBL" id="JXDG01000004">
    <property type="protein sequence ID" value="KIH85687.1"/>
    <property type="molecule type" value="Genomic_DNA"/>
</dbReference>
<evidence type="ECO:0000313" key="1">
    <source>
        <dbReference type="EMBL" id="KIH85687.1"/>
    </source>
</evidence>
<keyword evidence="2" id="KW-1185">Reference proteome</keyword>
<evidence type="ECO:0000313" key="2">
    <source>
        <dbReference type="Proteomes" id="UP000031535"/>
    </source>
</evidence>
<comment type="caution">
    <text evidence="1">The sequence shown here is derived from an EMBL/GenBank/DDBJ whole genome shotgun (WGS) entry which is preliminary data.</text>
</comment>
<dbReference type="STRING" id="226910.UCMB321_0506"/>